<protein>
    <submittedName>
        <fullName evidence="1">Uncharacterized protein</fullName>
    </submittedName>
</protein>
<organism evidence="1 2">
    <name type="scientific">Ancylostoma ceylanicum</name>
    <dbReference type="NCBI Taxonomy" id="53326"/>
    <lineage>
        <taxon>Eukaryota</taxon>
        <taxon>Metazoa</taxon>
        <taxon>Ecdysozoa</taxon>
        <taxon>Nematoda</taxon>
        <taxon>Chromadorea</taxon>
        <taxon>Rhabditida</taxon>
        <taxon>Rhabditina</taxon>
        <taxon>Rhabditomorpha</taxon>
        <taxon>Strongyloidea</taxon>
        <taxon>Ancylostomatidae</taxon>
        <taxon>Ancylostomatinae</taxon>
        <taxon>Ancylostoma</taxon>
    </lineage>
</organism>
<accession>A0A016TAK9</accession>
<evidence type="ECO:0000313" key="1">
    <source>
        <dbReference type="EMBL" id="EYB99988.1"/>
    </source>
</evidence>
<evidence type="ECO:0000313" key="2">
    <source>
        <dbReference type="Proteomes" id="UP000024635"/>
    </source>
</evidence>
<reference evidence="2" key="1">
    <citation type="journal article" date="2015" name="Nat. Genet.">
        <title>The genome and transcriptome of the zoonotic hookworm Ancylostoma ceylanicum identify infection-specific gene families.</title>
        <authorList>
            <person name="Schwarz E.M."/>
            <person name="Hu Y."/>
            <person name="Antoshechkin I."/>
            <person name="Miller M.M."/>
            <person name="Sternberg P.W."/>
            <person name="Aroian R.V."/>
        </authorList>
    </citation>
    <scope>NUCLEOTIDE SEQUENCE</scope>
    <source>
        <strain evidence="2">HY135</strain>
    </source>
</reference>
<comment type="caution">
    <text evidence="1">The sequence shown here is derived from an EMBL/GenBank/DDBJ whole genome shotgun (WGS) entry which is preliminary data.</text>
</comment>
<gene>
    <name evidence="1" type="primary">Acey_s0118.g711</name>
    <name evidence="1" type="ORF">Y032_0118g711</name>
</gene>
<dbReference type="Proteomes" id="UP000024635">
    <property type="component" value="Unassembled WGS sequence"/>
</dbReference>
<proteinExistence type="predicted"/>
<dbReference type="EMBL" id="JARK01001454">
    <property type="protein sequence ID" value="EYB99988.1"/>
    <property type="molecule type" value="Genomic_DNA"/>
</dbReference>
<name>A0A016TAK9_9BILA</name>
<keyword evidence="2" id="KW-1185">Reference proteome</keyword>
<dbReference type="AlphaFoldDB" id="A0A016TAK9"/>
<sequence length="78" mass="8828">MDFFLLLFPTFPGNALPEPLSRKHMQCRSITLAPQNTTHLVCCAAPVTRRGRLATLSSRDCVFQRFLCAYSARSRALR</sequence>